<dbReference type="GO" id="GO:0008168">
    <property type="term" value="F:methyltransferase activity"/>
    <property type="evidence" value="ECO:0007669"/>
    <property type="project" value="UniProtKB-KW"/>
</dbReference>
<name>A0A0G0KAL5_9BACT</name>
<dbReference type="PANTHER" id="PTHR43861">
    <property type="entry name" value="TRANS-ACONITATE 2-METHYLTRANSFERASE-RELATED"/>
    <property type="match status" value="1"/>
</dbReference>
<dbReference type="Gene3D" id="3.40.50.150">
    <property type="entry name" value="Vaccinia Virus protein VP39"/>
    <property type="match status" value="1"/>
</dbReference>
<dbReference type="SUPFAM" id="SSF53335">
    <property type="entry name" value="S-adenosyl-L-methionine-dependent methyltransferases"/>
    <property type="match status" value="1"/>
</dbReference>
<accession>A0A0G0KAL5</accession>
<keyword evidence="1" id="KW-0808">Transferase</keyword>
<reference evidence="1 2" key="1">
    <citation type="journal article" date="2015" name="Nature">
        <title>rRNA introns, odd ribosomes, and small enigmatic genomes across a large radiation of phyla.</title>
        <authorList>
            <person name="Brown C.T."/>
            <person name="Hug L.A."/>
            <person name="Thomas B.C."/>
            <person name="Sharon I."/>
            <person name="Castelle C.J."/>
            <person name="Singh A."/>
            <person name="Wilkins M.J."/>
            <person name="Williams K.H."/>
            <person name="Banfield J.F."/>
        </authorList>
    </citation>
    <scope>NUCLEOTIDE SEQUENCE [LARGE SCALE GENOMIC DNA]</scope>
</reference>
<proteinExistence type="predicted"/>
<dbReference type="Pfam" id="PF13489">
    <property type="entry name" value="Methyltransf_23"/>
    <property type="match status" value="1"/>
</dbReference>
<dbReference type="AlphaFoldDB" id="A0A0G0KAL5"/>
<dbReference type="InterPro" id="IPR029063">
    <property type="entry name" value="SAM-dependent_MTases_sf"/>
</dbReference>
<evidence type="ECO:0000313" key="1">
    <source>
        <dbReference type="EMBL" id="KKQ75897.1"/>
    </source>
</evidence>
<sequence>MKKVKYFEEMEWNKKLFRMVEDIYSMLEVKNGETVVDVGCGAAYFGRFLPPHLSKLQLYGVDIDDAAKLGLKYNYKKIYIKDLEKDYQLRYFKDNSIDYIIAKDILEHLQRPWHLVKEMYRILKPGGKVYAHVPNYTSSMAWIDYTHVRPYSKRSLRLMFEDYGFKTLVLNHNMFWAFSHKFFTKTLVNLPFFWRFAGGVEIVAQKPK</sequence>
<gene>
    <name evidence="1" type="ORF">US96_C0002G0010</name>
</gene>
<comment type="caution">
    <text evidence="1">The sequence shown here is derived from an EMBL/GenBank/DDBJ whole genome shotgun (WGS) entry which is preliminary data.</text>
</comment>
<evidence type="ECO:0000313" key="2">
    <source>
        <dbReference type="Proteomes" id="UP000034181"/>
    </source>
</evidence>
<dbReference type="PANTHER" id="PTHR43861:SF6">
    <property type="entry name" value="METHYLTRANSFERASE TYPE 11"/>
    <property type="match status" value="1"/>
</dbReference>
<dbReference type="CDD" id="cd02440">
    <property type="entry name" value="AdoMet_MTases"/>
    <property type="match status" value="1"/>
</dbReference>
<dbReference type="EMBL" id="LBUZ01000002">
    <property type="protein sequence ID" value="KKQ75897.1"/>
    <property type="molecule type" value="Genomic_DNA"/>
</dbReference>
<keyword evidence="1" id="KW-0489">Methyltransferase</keyword>
<dbReference type="Proteomes" id="UP000034181">
    <property type="component" value="Unassembled WGS sequence"/>
</dbReference>
<protein>
    <submittedName>
        <fullName evidence="1">Menaquinone biosynthesis methyltransferase</fullName>
    </submittedName>
</protein>
<organism evidence="1 2">
    <name type="scientific">Candidatus Woesebacteria bacterium GW2011_GWB1_38_5b</name>
    <dbReference type="NCBI Taxonomy" id="1618569"/>
    <lineage>
        <taxon>Bacteria</taxon>
        <taxon>Candidatus Woeseibacteriota</taxon>
    </lineage>
</organism>
<dbReference type="GO" id="GO:0032259">
    <property type="term" value="P:methylation"/>
    <property type="evidence" value="ECO:0007669"/>
    <property type="project" value="UniProtKB-KW"/>
</dbReference>